<dbReference type="RefSeq" id="WP_326836863.1">
    <property type="nucleotide sequence ID" value="NZ_CP142149.1"/>
</dbReference>
<dbReference type="Pfam" id="PF01261">
    <property type="entry name" value="AP_endonuc_2"/>
    <property type="match status" value="1"/>
</dbReference>
<proteinExistence type="predicted"/>
<dbReference type="Gene3D" id="3.20.20.150">
    <property type="entry name" value="Divalent-metal-dependent TIM barrel enzymes"/>
    <property type="match status" value="1"/>
</dbReference>
<evidence type="ECO:0000313" key="3">
    <source>
        <dbReference type="Proteomes" id="UP001330812"/>
    </source>
</evidence>
<name>A0ABZ1II14_9PSEU</name>
<dbReference type="PANTHER" id="PTHR12110">
    <property type="entry name" value="HYDROXYPYRUVATE ISOMERASE"/>
    <property type="match status" value="1"/>
</dbReference>
<dbReference type="Proteomes" id="UP001330812">
    <property type="component" value="Chromosome"/>
</dbReference>
<dbReference type="InterPro" id="IPR036237">
    <property type="entry name" value="Xyl_isomerase-like_sf"/>
</dbReference>
<gene>
    <name evidence="2" type="ORF">VSH64_18515</name>
</gene>
<sequence length="268" mass="28225">MSAGELDLACSANTLRHADLTTRVRAAATAGFTAIGLRLGDQDLPDRALRELLAAHGMRVLELEHTWDWAAPEPAPEETALFRLAELVGCRQLNVPMFFDHRTENLVEPFGALCDRAAEHGLLVGFEFIPYSHVRTLAEAWEVVGAAARPNGGVIIDLWHWFRSGATAAEVVTVPAAAVTSVQLSDVGPVGSADLRAEARHRRLLPGRGAGDSAAVLAALRGHGVTAPVSVEVFSDALDAMPSADAASVAFDTAAEVLAGFAPLGRVA</sequence>
<dbReference type="EMBL" id="CP142149">
    <property type="protein sequence ID" value="WSE34066.1"/>
    <property type="molecule type" value="Genomic_DNA"/>
</dbReference>
<dbReference type="SUPFAM" id="SSF51658">
    <property type="entry name" value="Xylose isomerase-like"/>
    <property type="match status" value="1"/>
</dbReference>
<dbReference type="GO" id="GO:0016853">
    <property type="term" value="F:isomerase activity"/>
    <property type="evidence" value="ECO:0007669"/>
    <property type="project" value="UniProtKB-KW"/>
</dbReference>
<dbReference type="PANTHER" id="PTHR12110:SF48">
    <property type="entry name" value="BLL3656 PROTEIN"/>
    <property type="match status" value="1"/>
</dbReference>
<organism evidence="2 3">
    <name type="scientific">Amycolatopsis rhabdoformis</name>
    <dbReference type="NCBI Taxonomy" id="1448059"/>
    <lineage>
        <taxon>Bacteria</taxon>
        <taxon>Bacillati</taxon>
        <taxon>Actinomycetota</taxon>
        <taxon>Actinomycetes</taxon>
        <taxon>Pseudonocardiales</taxon>
        <taxon>Pseudonocardiaceae</taxon>
        <taxon>Amycolatopsis</taxon>
    </lineage>
</organism>
<keyword evidence="2" id="KW-0413">Isomerase</keyword>
<keyword evidence="3" id="KW-1185">Reference proteome</keyword>
<dbReference type="InterPro" id="IPR013022">
    <property type="entry name" value="Xyl_isomerase-like_TIM-brl"/>
</dbReference>
<evidence type="ECO:0000259" key="1">
    <source>
        <dbReference type="Pfam" id="PF01261"/>
    </source>
</evidence>
<reference evidence="2 3" key="1">
    <citation type="journal article" date="2015" name="Int. J. Syst. Evol. Microbiol.">
        <title>Amycolatopsis rhabdoformis sp. nov., an actinomycete isolated from a tropical forest soil.</title>
        <authorList>
            <person name="Souza W.R."/>
            <person name="Silva R.E."/>
            <person name="Goodfellow M."/>
            <person name="Busarakam K."/>
            <person name="Figueiro F.S."/>
            <person name="Ferreira D."/>
            <person name="Rodrigues-Filho E."/>
            <person name="Moraes L.A.B."/>
            <person name="Zucchi T.D."/>
        </authorList>
    </citation>
    <scope>NUCLEOTIDE SEQUENCE [LARGE SCALE GENOMIC DNA]</scope>
    <source>
        <strain evidence="2 3">NCIMB 14900</strain>
    </source>
</reference>
<feature type="domain" description="Xylose isomerase-like TIM barrel" evidence="1">
    <location>
        <begin position="24"/>
        <end position="242"/>
    </location>
</feature>
<accession>A0ABZ1II14</accession>
<evidence type="ECO:0000313" key="2">
    <source>
        <dbReference type="EMBL" id="WSE34066.1"/>
    </source>
</evidence>
<dbReference type="InterPro" id="IPR050312">
    <property type="entry name" value="IolE/XylAMocC-like"/>
</dbReference>
<protein>
    <submittedName>
        <fullName evidence="2">Sugar phosphate isomerase/epimerase family protein</fullName>
    </submittedName>
</protein>